<keyword evidence="2" id="KW-1185">Reference proteome</keyword>
<organism evidence="1 2">
    <name type="scientific">Nocardioides psychrotolerans</name>
    <dbReference type="NCBI Taxonomy" id="1005945"/>
    <lineage>
        <taxon>Bacteria</taxon>
        <taxon>Bacillati</taxon>
        <taxon>Actinomycetota</taxon>
        <taxon>Actinomycetes</taxon>
        <taxon>Propionibacteriales</taxon>
        <taxon>Nocardioidaceae</taxon>
        <taxon>Nocardioides</taxon>
    </lineage>
</organism>
<name>A0A1I3HJ38_9ACTN</name>
<dbReference type="STRING" id="1005945.SAMN05216561_107209"/>
<sequence>MRDIIEVLLETAVRTGEVLASRRRDIIAGRHGMVVDVNGTEGLHVEPDQTIDLRDGP</sequence>
<evidence type="ECO:0000313" key="2">
    <source>
        <dbReference type="Proteomes" id="UP000198649"/>
    </source>
</evidence>
<accession>A0A1I3HJ38</accession>
<protein>
    <submittedName>
        <fullName evidence="1">Uncharacterized protein</fullName>
    </submittedName>
</protein>
<evidence type="ECO:0000313" key="1">
    <source>
        <dbReference type="EMBL" id="SFI35798.1"/>
    </source>
</evidence>
<proteinExistence type="predicted"/>
<reference evidence="1 2" key="1">
    <citation type="submission" date="2016-10" db="EMBL/GenBank/DDBJ databases">
        <authorList>
            <person name="de Groot N.N."/>
        </authorList>
    </citation>
    <scope>NUCLEOTIDE SEQUENCE [LARGE SCALE GENOMIC DNA]</scope>
    <source>
        <strain evidence="1 2">CGMCC 1.11156</strain>
    </source>
</reference>
<dbReference type="AlphaFoldDB" id="A0A1I3HJ38"/>
<dbReference type="EMBL" id="FOQG01000007">
    <property type="protein sequence ID" value="SFI35798.1"/>
    <property type="molecule type" value="Genomic_DNA"/>
</dbReference>
<dbReference type="RefSeq" id="WP_170259282.1">
    <property type="nucleotide sequence ID" value="NZ_BKAF01000033.1"/>
</dbReference>
<gene>
    <name evidence="1" type="ORF">SAMN05216561_107209</name>
</gene>
<dbReference type="Proteomes" id="UP000198649">
    <property type="component" value="Unassembled WGS sequence"/>
</dbReference>